<name>A0AC34Q3Q5_9BILA</name>
<protein>
    <submittedName>
        <fullName evidence="2">Integrase catalytic domain-containing protein</fullName>
    </submittedName>
</protein>
<dbReference type="WBParaSite" id="JU765_v2.g12664.t1">
    <property type="protein sequence ID" value="JU765_v2.g12664.t1"/>
    <property type="gene ID" value="JU765_v2.g12664"/>
</dbReference>
<evidence type="ECO:0000313" key="2">
    <source>
        <dbReference type="WBParaSite" id="JU765_v2.g12664.t1"/>
    </source>
</evidence>
<sequence>MDEIESIYLQMESLGLDTENKFLQNTVIEKFPFRMQAKLRVIQEEDKPTKALLEEMSKTVKLLKYEQEARMEVNHNSPRNQNKPRTQQRSQGDMPSNLTTTDHTERQNQRKCILCEALDHGATKCPVFVTAEQRRNQLQHNRRCTNCTSTKHDTQSCRNSYPCKNCGEQGHPNILCPKRFGPPSGSFMPPPRTEHPKQQKSSTVMASIVNPTRKQTRTSFIATTSGRNPDDEKQSKEVNIFFDGGSSNSFITRKLAHELRLKTLESTTMSITNIHGGKSSTTEKLVRIKLATQQDDVTLELTTIRKIGNKVLGAVNGKPKEVVADILIGQDLMPRLTEIGTMKNDIWEIQTVFGTTQAIPTVPVHGHTFVVQTQNTDLQTLEELWNLKGQGIQDQEKEDEEAQRLFLQNTKMVKDRYSVSWPLKPNIVKLKDNFGQTMGRLRSTVNNVTKTNPELLQTIKGIFDEQEEQGIIEKVHSRTSEFPIFYVPFSAVVKADHATTKVRVVLDASARPDRNGPSLNECMYRGPIQLPKIVGILLRCRFTPTVLTGDIAKAFLQLGLNENSRDLTRFIFLKDINKPITDDNIQVYRYKRMIFGFIASPSMLASALQVHFDKLPSNQGKEIMGNTYVDNIFLFCNHPEEAIQKYQLVKSHLEKAHMNVRQFWSNDEKVRNLIPEKDRSNVPVKLLGLNWTIDDFFQIEVHPDKKQSNKVATLKTVVSQLANTFDPLGLVAPLFTMAKVFVQQLHKMHFTWHQPLDEELSNQWKTIKSRINSVWKIPRHIKWNNQGKMEIHVFTDASNMAYGAVAYVRLQIEENKFESHVILSKSRICPLNKDKLGIPKLELLGAWTGTRMSMDIREEIKQPIDITRWTDSTTVLQWLDNPPKNTFVQNRIKEMYKAEITFRHVPGKQNPADILSRGSTVDQLQEYKEWFEGPQFLKTNDWKQWTKRSEPKLEIAATSLLAQTRIMYEGIDVWSQAKTWSKATRIMAYVIRFVNKIRRKQTNKQPGISLEEYKHAEHYLVRIEQKLWISEQQIKKHGLQLNNGLYVFHGRMSVCRGKQMFIPKESPAAEAIIKEYHERTLHSMADQILVYVRQKFWIPAARQVCIQVIHNCEECARWTAKPFRLPDMPQQPEERTQMKIFANVGVDYFGPFQVKINQEKIKVWILIFTCFNSRATHLEVTHGMSATLFLNAFKRFMSRFGLPTNILSDNAKQFVTAAKVIIQQVRHIKEVNDFMNNMDVSWKFTTEKAPWKGALYERLIGIAKSTMKRAIGRKLLTEDDFQTLVKQTEALMNSRPLIPVTAHTTTTLTPAMLLGLNPINILDTTANTDDEDDPTYEPNMERKKLLQLRACINNVTKKVWTLWKDQYLDMVRERAAFWHQQKHHCDRQPRIGELVIMEDEQNGNRA</sequence>
<reference evidence="2" key="1">
    <citation type="submission" date="2022-11" db="UniProtKB">
        <authorList>
            <consortium name="WormBaseParasite"/>
        </authorList>
    </citation>
    <scope>IDENTIFICATION</scope>
</reference>
<dbReference type="Proteomes" id="UP000887576">
    <property type="component" value="Unplaced"/>
</dbReference>
<proteinExistence type="predicted"/>
<organism evidence="1 2">
    <name type="scientific">Panagrolaimus sp. JU765</name>
    <dbReference type="NCBI Taxonomy" id="591449"/>
    <lineage>
        <taxon>Eukaryota</taxon>
        <taxon>Metazoa</taxon>
        <taxon>Ecdysozoa</taxon>
        <taxon>Nematoda</taxon>
        <taxon>Chromadorea</taxon>
        <taxon>Rhabditida</taxon>
        <taxon>Tylenchina</taxon>
        <taxon>Panagrolaimomorpha</taxon>
        <taxon>Panagrolaimoidea</taxon>
        <taxon>Panagrolaimidae</taxon>
        <taxon>Panagrolaimus</taxon>
    </lineage>
</organism>
<evidence type="ECO:0000313" key="1">
    <source>
        <dbReference type="Proteomes" id="UP000887576"/>
    </source>
</evidence>
<accession>A0AC34Q3Q5</accession>